<dbReference type="EMBL" id="MRZV01001853">
    <property type="protein sequence ID" value="PIK35634.1"/>
    <property type="molecule type" value="Genomic_DNA"/>
</dbReference>
<protein>
    <submittedName>
        <fullName evidence="2">Uncharacterized protein</fullName>
    </submittedName>
</protein>
<accession>A0A2G8JIQ7</accession>
<proteinExistence type="predicted"/>
<evidence type="ECO:0000313" key="2">
    <source>
        <dbReference type="EMBL" id="PIK35634.1"/>
    </source>
</evidence>
<dbReference type="Proteomes" id="UP000230750">
    <property type="component" value="Unassembled WGS sequence"/>
</dbReference>
<feature type="compositionally biased region" description="Polar residues" evidence="1">
    <location>
        <begin position="87"/>
        <end position="97"/>
    </location>
</feature>
<sequence>MSHNDDTESCSASSIGLPPLHLGKPRIPHSQSWTLVDKYNMEMRQQLEVDPFSNWKYDVQCQIANMSNQIKKTFEDYPELKPGRNVPLSNSPVVAQQRSEDNVRQPTYKAPEYTNSILVQRLAVKDVVR</sequence>
<name>A0A2G8JIQ7_STIJA</name>
<keyword evidence="3" id="KW-1185">Reference proteome</keyword>
<dbReference type="OrthoDB" id="10020219at2759"/>
<comment type="caution">
    <text evidence="2">The sequence shown here is derived from an EMBL/GenBank/DDBJ whole genome shotgun (WGS) entry which is preliminary data.</text>
</comment>
<evidence type="ECO:0000313" key="3">
    <source>
        <dbReference type="Proteomes" id="UP000230750"/>
    </source>
</evidence>
<organism evidence="2 3">
    <name type="scientific">Stichopus japonicus</name>
    <name type="common">Sea cucumber</name>
    <dbReference type="NCBI Taxonomy" id="307972"/>
    <lineage>
        <taxon>Eukaryota</taxon>
        <taxon>Metazoa</taxon>
        <taxon>Echinodermata</taxon>
        <taxon>Eleutherozoa</taxon>
        <taxon>Echinozoa</taxon>
        <taxon>Holothuroidea</taxon>
        <taxon>Aspidochirotacea</taxon>
        <taxon>Aspidochirotida</taxon>
        <taxon>Stichopodidae</taxon>
        <taxon>Apostichopus</taxon>
    </lineage>
</organism>
<reference evidence="2 3" key="1">
    <citation type="journal article" date="2017" name="PLoS Biol.">
        <title>The sea cucumber genome provides insights into morphological evolution and visceral regeneration.</title>
        <authorList>
            <person name="Zhang X."/>
            <person name="Sun L."/>
            <person name="Yuan J."/>
            <person name="Sun Y."/>
            <person name="Gao Y."/>
            <person name="Zhang L."/>
            <person name="Li S."/>
            <person name="Dai H."/>
            <person name="Hamel J.F."/>
            <person name="Liu C."/>
            <person name="Yu Y."/>
            <person name="Liu S."/>
            <person name="Lin W."/>
            <person name="Guo K."/>
            <person name="Jin S."/>
            <person name="Xu P."/>
            <person name="Storey K.B."/>
            <person name="Huan P."/>
            <person name="Zhang T."/>
            <person name="Zhou Y."/>
            <person name="Zhang J."/>
            <person name="Lin C."/>
            <person name="Li X."/>
            <person name="Xing L."/>
            <person name="Huo D."/>
            <person name="Sun M."/>
            <person name="Wang L."/>
            <person name="Mercier A."/>
            <person name="Li F."/>
            <person name="Yang H."/>
            <person name="Xiang J."/>
        </authorList>
    </citation>
    <scope>NUCLEOTIDE SEQUENCE [LARGE SCALE GENOMIC DNA]</scope>
    <source>
        <strain evidence="2">Shaxun</strain>
        <tissue evidence="2">Muscle</tissue>
    </source>
</reference>
<evidence type="ECO:0000256" key="1">
    <source>
        <dbReference type="SAM" id="MobiDB-lite"/>
    </source>
</evidence>
<feature type="region of interest" description="Disordered" evidence="1">
    <location>
        <begin position="1"/>
        <end position="25"/>
    </location>
</feature>
<feature type="region of interest" description="Disordered" evidence="1">
    <location>
        <begin position="81"/>
        <end position="108"/>
    </location>
</feature>
<dbReference type="AlphaFoldDB" id="A0A2G8JIQ7"/>
<gene>
    <name evidence="2" type="ORF">BSL78_27538</name>
</gene>